<organism evidence="1 2">
    <name type="scientific">Prevotella disiens DNF00882</name>
    <dbReference type="NCBI Taxonomy" id="1401075"/>
    <lineage>
        <taxon>Bacteria</taxon>
        <taxon>Pseudomonadati</taxon>
        <taxon>Bacteroidota</taxon>
        <taxon>Bacteroidia</taxon>
        <taxon>Bacteroidales</taxon>
        <taxon>Prevotellaceae</taxon>
        <taxon>Prevotella</taxon>
    </lineage>
</organism>
<dbReference type="AlphaFoldDB" id="A0A096C0J4"/>
<reference evidence="1 2" key="1">
    <citation type="submission" date="2014-07" db="EMBL/GenBank/DDBJ databases">
        <authorList>
            <person name="McCorrison J."/>
            <person name="Sanka R."/>
            <person name="Torralba M."/>
            <person name="Gillis M."/>
            <person name="Haft D.H."/>
            <person name="Methe B."/>
            <person name="Sutton G."/>
            <person name="Nelson K.E."/>
        </authorList>
    </citation>
    <scope>NUCLEOTIDE SEQUENCE [LARGE SCALE GENOMIC DNA]</scope>
    <source>
        <strain evidence="1 2">DNF00882</strain>
    </source>
</reference>
<evidence type="ECO:0000313" key="2">
    <source>
        <dbReference type="Proteomes" id="UP000029538"/>
    </source>
</evidence>
<comment type="caution">
    <text evidence="1">The sequence shown here is derived from an EMBL/GenBank/DDBJ whole genome shotgun (WGS) entry which is preliminary data.</text>
</comment>
<dbReference type="EMBL" id="JRNR01000091">
    <property type="protein sequence ID" value="KGF48542.1"/>
    <property type="molecule type" value="Genomic_DNA"/>
</dbReference>
<sequence>MANKDFLYGLSKITFAGKVVGYIEKDSFEWNGKAPESVDVDAEQVPDAPVLTLVQKNGTVEPKFNMIQLNYENMAAMLGGKATATGWEAPTALLQLSGECIIDTPSGKRVKIPNAVLLSNLGGKLTLTEVSKIECQLKVMKPADGSAPYSISDISAG</sequence>
<evidence type="ECO:0000313" key="1">
    <source>
        <dbReference type="EMBL" id="KGF48542.1"/>
    </source>
</evidence>
<evidence type="ECO:0008006" key="3">
    <source>
        <dbReference type="Google" id="ProtNLM"/>
    </source>
</evidence>
<dbReference type="RefSeq" id="WP_036884082.1">
    <property type="nucleotide sequence ID" value="NZ_JRNR01000091.1"/>
</dbReference>
<gene>
    <name evidence="1" type="ORF">HMPREF0654_08920</name>
</gene>
<accession>A0A096C0J4</accession>
<proteinExistence type="predicted"/>
<protein>
    <recommendedName>
        <fullName evidence="3">Phage tail protein</fullName>
    </recommendedName>
</protein>
<dbReference type="Proteomes" id="UP000029538">
    <property type="component" value="Unassembled WGS sequence"/>
</dbReference>
<name>A0A096C0J4_9BACT</name>